<dbReference type="Proteomes" id="UP000586827">
    <property type="component" value="Unassembled WGS sequence"/>
</dbReference>
<reference evidence="2 3" key="1">
    <citation type="submission" date="2020-05" db="EMBL/GenBank/DDBJ databases">
        <title>MicrobeNet Type strains.</title>
        <authorList>
            <person name="Nicholson A.C."/>
        </authorList>
    </citation>
    <scope>NUCLEOTIDE SEQUENCE [LARGE SCALE GENOMIC DNA]</scope>
    <source>
        <strain evidence="2 3">JCM 3224</strain>
    </source>
</reference>
<dbReference type="Pfam" id="PF01740">
    <property type="entry name" value="STAS"/>
    <property type="match status" value="1"/>
</dbReference>
<dbReference type="AlphaFoldDB" id="A0A849C338"/>
<dbReference type="InterPro" id="IPR002645">
    <property type="entry name" value="STAS_dom"/>
</dbReference>
<dbReference type="PANTHER" id="PTHR33495:SF2">
    <property type="entry name" value="ANTI-SIGMA FACTOR ANTAGONIST TM_1081-RELATED"/>
    <property type="match status" value="1"/>
</dbReference>
<evidence type="ECO:0000313" key="2">
    <source>
        <dbReference type="EMBL" id="NNH70735.1"/>
    </source>
</evidence>
<dbReference type="PROSITE" id="PS50801">
    <property type="entry name" value="STAS"/>
    <property type="match status" value="1"/>
</dbReference>
<accession>A0A849C338</accession>
<evidence type="ECO:0000259" key="1">
    <source>
        <dbReference type="PROSITE" id="PS50801"/>
    </source>
</evidence>
<dbReference type="GO" id="GO:0043856">
    <property type="term" value="F:anti-sigma factor antagonist activity"/>
    <property type="evidence" value="ECO:0007669"/>
    <property type="project" value="TreeGrafter"/>
</dbReference>
<dbReference type="PANTHER" id="PTHR33495">
    <property type="entry name" value="ANTI-SIGMA FACTOR ANTAGONIST TM_1081-RELATED-RELATED"/>
    <property type="match status" value="1"/>
</dbReference>
<organism evidence="2 3">
    <name type="scientific">Nocardia uniformis</name>
    <dbReference type="NCBI Taxonomy" id="53432"/>
    <lineage>
        <taxon>Bacteria</taxon>
        <taxon>Bacillati</taxon>
        <taxon>Actinomycetota</taxon>
        <taxon>Actinomycetes</taxon>
        <taxon>Mycobacteriales</taxon>
        <taxon>Nocardiaceae</taxon>
        <taxon>Nocardia</taxon>
    </lineage>
</organism>
<name>A0A849C338_9NOCA</name>
<dbReference type="CDD" id="cd07043">
    <property type="entry name" value="STAS_anti-anti-sigma_factors"/>
    <property type="match status" value="1"/>
</dbReference>
<sequence length="96" mass="10347">MRVEGELDAAIFSEFSDALDKAVTSSSRAVVVDFRQTRFLSISSALALAAAKDTAAAHGVELRVVAARREVERVLDVTGVRPLFCYFASIQDALEA</sequence>
<dbReference type="InterPro" id="IPR036513">
    <property type="entry name" value="STAS_dom_sf"/>
</dbReference>
<dbReference type="Gene3D" id="3.30.750.24">
    <property type="entry name" value="STAS domain"/>
    <property type="match status" value="1"/>
</dbReference>
<feature type="domain" description="STAS" evidence="1">
    <location>
        <begin position="1"/>
        <end position="96"/>
    </location>
</feature>
<proteinExistence type="predicted"/>
<dbReference type="EMBL" id="JABELX010000004">
    <property type="protein sequence ID" value="NNH70735.1"/>
    <property type="molecule type" value="Genomic_DNA"/>
</dbReference>
<gene>
    <name evidence="2" type="ORF">HLB23_12815</name>
</gene>
<comment type="caution">
    <text evidence="2">The sequence shown here is derived from an EMBL/GenBank/DDBJ whole genome shotgun (WGS) entry which is preliminary data.</text>
</comment>
<keyword evidence="3" id="KW-1185">Reference proteome</keyword>
<evidence type="ECO:0000313" key="3">
    <source>
        <dbReference type="Proteomes" id="UP000586827"/>
    </source>
</evidence>
<protein>
    <submittedName>
        <fullName evidence="2">STAS domain-containing protein</fullName>
    </submittedName>
</protein>
<dbReference type="SUPFAM" id="SSF52091">
    <property type="entry name" value="SpoIIaa-like"/>
    <property type="match status" value="1"/>
</dbReference>